<keyword evidence="4 10" id="KW-0378">Hydrolase</keyword>
<comment type="pathway">
    <text evidence="5">Cofactor biosynthesis; nicotinate biosynthesis; nicotinate from nicotinamide: step 1/1.</text>
</comment>
<dbReference type="GO" id="GO:0046872">
    <property type="term" value="F:metal ion binding"/>
    <property type="evidence" value="ECO:0007669"/>
    <property type="project" value="UniProtKB-KW"/>
</dbReference>
<dbReference type="AlphaFoldDB" id="V5WHS5"/>
<dbReference type="EMBL" id="CP006939">
    <property type="protein sequence ID" value="AHC15358.1"/>
    <property type="molecule type" value="Genomic_DNA"/>
</dbReference>
<dbReference type="NCBIfam" id="NF008623">
    <property type="entry name" value="PRK11609.1"/>
    <property type="match status" value="1"/>
</dbReference>
<dbReference type="InterPro" id="IPR052347">
    <property type="entry name" value="Isochorismatase_Nicotinamidase"/>
</dbReference>
<name>V5WHS5_9SPIO</name>
<dbReference type="Proteomes" id="UP000018680">
    <property type="component" value="Chromosome"/>
</dbReference>
<evidence type="ECO:0000256" key="1">
    <source>
        <dbReference type="ARBA" id="ARBA00006336"/>
    </source>
</evidence>
<dbReference type="InterPro" id="IPR036380">
    <property type="entry name" value="Isochorismatase-like_sf"/>
</dbReference>
<dbReference type="FunFam" id="3.40.50.850:FF:000006">
    <property type="entry name" value="Bifunctional pyrazinamidase/nicotinamidase"/>
    <property type="match status" value="1"/>
</dbReference>
<dbReference type="OrthoDB" id="9796485at2"/>
<reference evidence="10 11" key="1">
    <citation type="journal article" date="2015" name="Stand. Genomic Sci.">
        <title>Complete genome sequence and description of Salinispira pacifica gen. nov., sp. nov., a novel spirochaete isolated form a hypersaline microbial mat.</title>
        <authorList>
            <person name="Ben Hania W."/>
            <person name="Joseph M."/>
            <person name="Schumann P."/>
            <person name="Bunk B."/>
            <person name="Fiebig A."/>
            <person name="Sproer C."/>
            <person name="Klenk H.P."/>
            <person name="Fardeau M.L."/>
            <person name="Spring S."/>
        </authorList>
    </citation>
    <scope>NUCLEOTIDE SEQUENCE [LARGE SCALE GENOMIC DNA]</scope>
    <source>
        <strain evidence="10 11">L21-RPul-D2</strain>
    </source>
</reference>
<dbReference type="PATRIC" id="fig|1307761.3.peg.1980"/>
<dbReference type="GO" id="GO:0008936">
    <property type="term" value="F:nicotinamidase activity"/>
    <property type="evidence" value="ECO:0007669"/>
    <property type="project" value="UniProtKB-EC"/>
</dbReference>
<dbReference type="KEGG" id="slr:L21SP2_1987"/>
<sequence length="205" mass="22449">MNALILVDLQNDFAPGGSLAVPGGDEVVPVVNRIMSRFDHIFTTQDWHPEDHMSFAANHPDKEPGEVIRLNGKDQILWPVHCVQHSEGANFIPGLNLDPVQKNFRKGMEQSVDSYSGFFDNDHQTSSGLHEHLQETGVDTLYIAGLALDVCVMFTALDARRLGYTTYLIEDASRAVNLKPGDGEAAVSKLKDAGVQCITSAELMS</sequence>
<dbReference type="InterPro" id="IPR000868">
    <property type="entry name" value="Isochorismatase-like_dom"/>
</dbReference>
<dbReference type="CDD" id="cd01011">
    <property type="entry name" value="nicotinamidase"/>
    <property type="match status" value="1"/>
</dbReference>
<comment type="similarity">
    <text evidence="1">Belongs to the isochorismatase family.</text>
</comment>
<evidence type="ECO:0000256" key="8">
    <source>
        <dbReference type="ARBA" id="ARBA00072277"/>
    </source>
</evidence>
<evidence type="ECO:0000256" key="4">
    <source>
        <dbReference type="ARBA" id="ARBA00022801"/>
    </source>
</evidence>
<evidence type="ECO:0000256" key="2">
    <source>
        <dbReference type="ARBA" id="ARBA00022642"/>
    </source>
</evidence>
<dbReference type="eggNOG" id="COG1335">
    <property type="taxonomic scope" value="Bacteria"/>
</dbReference>
<proteinExistence type="inferred from homology"/>
<evidence type="ECO:0000256" key="5">
    <source>
        <dbReference type="ARBA" id="ARBA00037900"/>
    </source>
</evidence>
<gene>
    <name evidence="10" type="ORF">L21SP2_1987</name>
</gene>
<evidence type="ECO:0000259" key="9">
    <source>
        <dbReference type="Pfam" id="PF00857"/>
    </source>
</evidence>
<evidence type="ECO:0000313" key="10">
    <source>
        <dbReference type="EMBL" id="AHC15358.1"/>
    </source>
</evidence>
<evidence type="ECO:0000313" key="11">
    <source>
        <dbReference type="Proteomes" id="UP000018680"/>
    </source>
</evidence>
<dbReference type="PANTHER" id="PTHR11080:SF2">
    <property type="entry name" value="LD05707P"/>
    <property type="match status" value="1"/>
</dbReference>
<dbReference type="GO" id="GO:0019363">
    <property type="term" value="P:pyridine nucleotide biosynthetic process"/>
    <property type="evidence" value="ECO:0007669"/>
    <property type="project" value="UniProtKB-KW"/>
</dbReference>
<dbReference type="STRING" id="1307761.L21SP2_1987"/>
<dbReference type="Gene3D" id="3.40.50.850">
    <property type="entry name" value="Isochorismatase-like"/>
    <property type="match status" value="1"/>
</dbReference>
<protein>
    <recommendedName>
        <fullName evidence="8">Nicotinamidase</fullName>
        <ecNumber evidence="6">3.5.1.19</ecNumber>
    </recommendedName>
    <alternativeName>
        <fullName evidence="7">Nicotinamide deamidase</fullName>
    </alternativeName>
</protein>
<dbReference type="RefSeq" id="WP_024268275.1">
    <property type="nucleotide sequence ID" value="NC_023035.1"/>
</dbReference>
<dbReference type="EC" id="3.5.1.19" evidence="6"/>
<evidence type="ECO:0000256" key="7">
    <source>
        <dbReference type="ARBA" id="ARBA00043224"/>
    </source>
</evidence>
<feature type="domain" description="Isochorismatase-like" evidence="9">
    <location>
        <begin position="3"/>
        <end position="202"/>
    </location>
</feature>
<keyword evidence="11" id="KW-1185">Reference proteome</keyword>
<accession>V5WHS5</accession>
<organism evidence="10 11">
    <name type="scientific">Salinispira pacifica</name>
    <dbReference type="NCBI Taxonomy" id="1307761"/>
    <lineage>
        <taxon>Bacteria</taxon>
        <taxon>Pseudomonadati</taxon>
        <taxon>Spirochaetota</taxon>
        <taxon>Spirochaetia</taxon>
        <taxon>Spirochaetales</taxon>
        <taxon>Spirochaetaceae</taxon>
        <taxon>Salinispira</taxon>
    </lineage>
</organism>
<keyword evidence="2" id="KW-0662">Pyridine nucleotide biosynthesis</keyword>
<dbReference type="PANTHER" id="PTHR11080">
    <property type="entry name" value="PYRAZINAMIDASE/NICOTINAMIDASE"/>
    <property type="match status" value="1"/>
</dbReference>
<dbReference type="SUPFAM" id="SSF52499">
    <property type="entry name" value="Isochorismatase-like hydrolases"/>
    <property type="match status" value="1"/>
</dbReference>
<evidence type="ECO:0000256" key="6">
    <source>
        <dbReference type="ARBA" id="ARBA00039017"/>
    </source>
</evidence>
<dbReference type="Pfam" id="PF00857">
    <property type="entry name" value="Isochorismatase"/>
    <property type="match status" value="1"/>
</dbReference>
<dbReference type="HOGENOM" id="CLU_068979_13_1_12"/>
<keyword evidence="3" id="KW-0479">Metal-binding</keyword>
<evidence type="ECO:0000256" key="3">
    <source>
        <dbReference type="ARBA" id="ARBA00022723"/>
    </source>
</evidence>